<dbReference type="Proteomes" id="UP000575898">
    <property type="component" value="Unassembled WGS sequence"/>
</dbReference>
<evidence type="ECO:0000313" key="3">
    <source>
        <dbReference type="Proteomes" id="UP000575898"/>
    </source>
</evidence>
<dbReference type="Pfam" id="PF06812">
    <property type="entry name" value="ImpA_N"/>
    <property type="match status" value="1"/>
</dbReference>
<comment type="caution">
    <text evidence="2">The sequence shown here is derived from an EMBL/GenBank/DDBJ whole genome shotgun (WGS) entry which is preliminary data.</text>
</comment>
<evidence type="ECO:0000313" key="2">
    <source>
        <dbReference type="EMBL" id="MBB5020147.1"/>
    </source>
</evidence>
<evidence type="ECO:0000259" key="1">
    <source>
        <dbReference type="Pfam" id="PF06812"/>
    </source>
</evidence>
<dbReference type="EMBL" id="JACHHY010000026">
    <property type="protein sequence ID" value="MBB5020147.1"/>
    <property type="molecule type" value="Genomic_DNA"/>
</dbReference>
<gene>
    <name evidence="2" type="ORF">HNQ59_003461</name>
</gene>
<dbReference type="InterPro" id="IPR017740">
    <property type="entry name" value="TssA-like"/>
</dbReference>
<dbReference type="RefSeq" id="WP_184041557.1">
    <property type="nucleotide sequence ID" value="NZ_JACHHY010000026.1"/>
</dbReference>
<name>A0A840MSK2_9PROT</name>
<dbReference type="PANTHER" id="PTHR37951">
    <property type="entry name" value="CYTOPLASMIC PROTEIN-RELATED"/>
    <property type="match status" value="1"/>
</dbReference>
<dbReference type="InterPro" id="IPR010657">
    <property type="entry name" value="ImpA_N"/>
</dbReference>
<reference evidence="2 3" key="1">
    <citation type="submission" date="2020-08" db="EMBL/GenBank/DDBJ databases">
        <title>Genomic Encyclopedia of Type Strains, Phase IV (KMG-IV): sequencing the most valuable type-strain genomes for metagenomic binning, comparative biology and taxonomic classification.</title>
        <authorList>
            <person name="Goeker M."/>
        </authorList>
    </citation>
    <scope>NUCLEOTIDE SEQUENCE [LARGE SCALE GENOMIC DNA]</scope>
    <source>
        <strain evidence="2 3">DSM 27165</strain>
    </source>
</reference>
<protein>
    <submittedName>
        <fullName evidence="2">Type VI secretion system protein ImpA</fullName>
    </submittedName>
</protein>
<dbReference type="AlphaFoldDB" id="A0A840MSK2"/>
<dbReference type="PANTHER" id="PTHR37951:SF1">
    <property type="entry name" value="TYPE VI SECRETION SYSTEM COMPONENT TSSA1"/>
    <property type="match status" value="1"/>
</dbReference>
<dbReference type="NCBIfam" id="TIGR03363">
    <property type="entry name" value="VI_chp_8"/>
    <property type="match status" value="1"/>
</dbReference>
<keyword evidence="3" id="KW-1185">Reference proteome</keyword>
<proteinExistence type="predicted"/>
<sequence length="343" mass="37371">MGFIDLEVLLGDVSADSPSGDNLEYDPVFVELEQAAQGKPEVQYGNTISPAEPPDWKNVKQLALDLLARCRDLRVAVHLARALLHLNGYKGFAEAVHLLTGWLDTRWDSLHPQLDPDDDNDPMLRVNTLALLIDGDFLRELREVPLITSRANGRVSLRDLDILTGELEVPEGVEKPAMGVVEAACEDVGADEVAAIHTALQQIQTDVARLEATLTAQVGASQALDLSSLSRMIKRALNFFAGRVVNPITQVMTEVPLAGDPALDSQTAVVAAPGISGEVRNRDDVLKVLDGLCDYYAKHEPSSPVPLLLRRAYRLATMDFLEIMQELAPDGISQVRQVSGTQD</sequence>
<organism evidence="2 3">
    <name type="scientific">Chitinivorax tropicus</name>
    <dbReference type="NCBI Taxonomy" id="714531"/>
    <lineage>
        <taxon>Bacteria</taxon>
        <taxon>Pseudomonadati</taxon>
        <taxon>Pseudomonadota</taxon>
        <taxon>Betaproteobacteria</taxon>
        <taxon>Chitinivorax</taxon>
    </lineage>
</organism>
<accession>A0A840MSK2</accession>
<feature type="domain" description="ImpA N-terminal" evidence="1">
    <location>
        <begin position="12"/>
        <end position="133"/>
    </location>
</feature>